<protein>
    <recommendedName>
        <fullName evidence="5 11">Threonine synthase</fullName>
        <ecNumber evidence="4 11">4.2.3.1</ecNumber>
    </recommendedName>
</protein>
<keyword evidence="16" id="KW-1185">Reference proteome</keyword>
<dbReference type="UniPathway" id="UPA00050">
    <property type="reaction ID" value="UER00065"/>
</dbReference>
<comment type="catalytic activity">
    <reaction evidence="10">
        <text>O-phospho-L-homoserine + H2O = L-threonine + phosphate</text>
        <dbReference type="Rhea" id="RHEA:10840"/>
        <dbReference type="ChEBI" id="CHEBI:15377"/>
        <dbReference type="ChEBI" id="CHEBI:43474"/>
        <dbReference type="ChEBI" id="CHEBI:57590"/>
        <dbReference type="ChEBI" id="CHEBI:57926"/>
        <dbReference type="EC" id="4.2.3.1"/>
    </reaction>
</comment>
<dbReference type="GO" id="GO:0004795">
    <property type="term" value="F:threonine synthase activity"/>
    <property type="evidence" value="ECO:0007669"/>
    <property type="project" value="UniProtKB-UniRule"/>
</dbReference>
<dbReference type="SUPFAM" id="SSF53686">
    <property type="entry name" value="Tryptophan synthase beta subunit-like PLP-dependent enzymes"/>
    <property type="match status" value="1"/>
</dbReference>
<keyword evidence="9 15" id="KW-0456">Lyase</keyword>
<dbReference type="AlphaFoldDB" id="A0A7W9FGS5"/>
<evidence type="ECO:0000256" key="5">
    <source>
        <dbReference type="ARBA" id="ARBA00018679"/>
    </source>
</evidence>
<evidence type="ECO:0000256" key="7">
    <source>
        <dbReference type="ARBA" id="ARBA00022697"/>
    </source>
</evidence>
<dbReference type="NCBIfam" id="TIGR00260">
    <property type="entry name" value="thrC"/>
    <property type="match status" value="1"/>
</dbReference>
<evidence type="ECO:0000256" key="6">
    <source>
        <dbReference type="ARBA" id="ARBA00022605"/>
    </source>
</evidence>
<evidence type="ECO:0000259" key="13">
    <source>
        <dbReference type="Pfam" id="PF00291"/>
    </source>
</evidence>
<dbReference type="InterPro" id="IPR029144">
    <property type="entry name" value="Thr_synth_N"/>
</dbReference>
<name>A0A7W9FGS5_9CAUL</name>
<evidence type="ECO:0000256" key="3">
    <source>
        <dbReference type="ARBA" id="ARBA00005517"/>
    </source>
</evidence>
<dbReference type="GO" id="GO:0030170">
    <property type="term" value="F:pyridoxal phosphate binding"/>
    <property type="evidence" value="ECO:0007669"/>
    <property type="project" value="InterPro"/>
</dbReference>
<dbReference type="RefSeq" id="WP_183213734.1">
    <property type="nucleotide sequence ID" value="NZ_JACHOR010000004.1"/>
</dbReference>
<gene>
    <name evidence="15" type="ORF">GGR13_002366</name>
</gene>
<dbReference type="InterPro" id="IPR051166">
    <property type="entry name" value="Threonine_Synthase"/>
</dbReference>
<dbReference type="PANTHER" id="PTHR42690">
    <property type="entry name" value="THREONINE SYNTHASE FAMILY MEMBER"/>
    <property type="match status" value="1"/>
</dbReference>
<sequence>MSPDRYVSTRGRAPEVDFVEALLRGIAPDGGLYMPAAWPVLPADAAASGQTYAAIARAAMVPYLGTALPDGALDRALAKLVAGFETAETTPMVRLEDDLWMLELFHGPTAAFKDLAMQLAASLADEALAASGERLTLVTATSGDTGAAAVNAFANKARIDLIVLHPLDRVSPIQRRQMTTIDADNVLNLAIEGDFDDCQRLVKGLLADETLRERGRFSSVNSINWARLAGQIPYYVSAVAQMAAQGETRPPRFVVPTGNFGDAFAGVAARRMGLPVAGFVAAVNSNDALARAINDGIYARKAAVETASVSMDVQAPSNFERLVFEASGRNPAATRDLFETFAATGSVTLPTDLLAAIRAEVSAVSIDEATTRTEIAHAHSAWGQVVCPHTAVALAAARALPAIDGPTVVLATAHPAKFGRDVGDVLGFAPEPCRVIRDLGDRPERMTVIAGTLEAALDAVRGFGSQTASASRQ</sequence>
<evidence type="ECO:0000256" key="12">
    <source>
        <dbReference type="PIRSR" id="PIRSR604450-51"/>
    </source>
</evidence>
<evidence type="ECO:0000256" key="11">
    <source>
        <dbReference type="NCBIfam" id="TIGR00260"/>
    </source>
</evidence>
<evidence type="ECO:0000256" key="1">
    <source>
        <dbReference type="ARBA" id="ARBA00001933"/>
    </source>
</evidence>
<dbReference type="Gene3D" id="3.40.50.1100">
    <property type="match status" value="2"/>
</dbReference>
<dbReference type="InterPro" id="IPR036052">
    <property type="entry name" value="TrpB-like_PALP_sf"/>
</dbReference>
<evidence type="ECO:0000256" key="9">
    <source>
        <dbReference type="ARBA" id="ARBA00023239"/>
    </source>
</evidence>
<evidence type="ECO:0000256" key="8">
    <source>
        <dbReference type="ARBA" id="ARBA00022898"/>
    </source>
</evidence>
<dbReference type="EMBL" id="JACHOR010000004">
    <property type="protein sequence ID" value="MBB5746759.1"/>
    <property type="molecule type" value="Genomic_DNA"/>
</dbReference>
<proteinExistence type="inferred from homology"/>
<dbReference type="PANTHER" id="PTHR42690:SF1">
    <property type="entry name" value="THREONINE SYNTHASE-LIKE 2"/>
    <property type="match status" value="1"/>
</dbReference>
<comment type="cofactor">
    <cofactor evidence="1 12">
        <name>pyridoxal 5'-phosphate</name>
        <dbReference type="ChEBI" id="CHEBI:597326"/>
    </cofactor>
</comment>
<feature type="domain" description="Threonine synthase N-terminal" evidence="14">
    <location>
        <begin position="5"/>
        <end position="77"/>
    </location>
</feature>
<evidence type="ECO:0000256" key="10">
    <source>
        <dbReference type="ARBA" id="ARBA00049144"/>
    </source>
</evidence>
<dbReference type="InterPro" id="IPR004450">
    <property type="entry name" value="Thr_synthase-like"/>
</dbReference>
<evidence type="ECO:0000256" key="2">
    <source>
        <dbReference type="ARBA" id="ARBA00004979"/>
    </source>
</evidence>
<dbReference type="PROSITE" id="PS00165">
    <property type="entry name" value="DEHYDRATASE_SER_THR"/>
    <property type="match status" value="1"/>
</dbReference>
<dbReference type="GO" id="GO:0009088">
    <property type="term" value="P:threonine biosynthetic process"/>
    <property type="evidence" value="ECO:0007669"/>
    <property type="project" value="UniProtKB-UniRule"/>
</dbReference>
<reference evidence="15 16" key="1">
    <citation type="submission" date="2020-08" db="EMBL/GenBank/DDBJ databases">
        <title>Genomic Encyclopedia of Type Strains, Phase IV (KMG-IV): sequencing the most valuable type-strain genomes for metagenomic binning, comparative biology and taxonomic classification.</title>
        <authorList>
            <person name="Goeker M."/>
        </authorList>
    </citation>
    <scope>NUCLEOTIDE SEQUENCE [LARGE SCALE GENOMIC DNA]</scope>
    <source>
        <strain evidence="15 16">DSM 4737</strain>
    </source>
</reference>
<evidence type="ECO:0000313" key="16">
    <source>
        <dbReference type="Proteomes" id="UP000545037"/>
    </source>
</evidence>
<organism evidence="15 16">
    <name type="scientific">Brevundimonas variabilis</name>
    <dbReference type="NCBI Taxonomy" id="74312"/>
    <lineage>
        <taxon>Bacteria</taxon>
        <taxon>Pseudomonadati</taxon>
        <taxon>Pseudomonadota</taxon>
        <taxon>Alphaproteobacteria</taxon>
        <taxon>Caulobacterales</taxon>
        <taxon>Caulobacteraceae</taxon>
        <taxon>Brevundimonas</taxon>
    </lineage>
</organism>
<dbReference type="InterPro" id="IPR000634">
    <property type="entry name" value="Ser/Thr_deHydtase_PyrdxlP-BS"/>
</dbReference>
<comment type="caution">
    <text evidence="15">The sequence shown here is derived from an EMBL/GenBank/DDBJ whole genome shotgun (WGS) entry which is preliminary data.</text>
</comment>
<dbReference type="Pfam" id="PF14821">
    <property type="entry name" value="Thr_synth_N"/>
    <property type="match status" value="1"/>
</dbReference>
<evidence type="ECO:0000259" key="14">
    <source>
        <dbReference type="Pfam" id="PF14821"/>
    </source>
</evidence>
<keyword evidence="6" id="KW-0028">Amino-acid biosynthesis</keyword>
<comment type="similarity">
    <text evidence="3">Belongs to the threonine synthase family.</text>
</comment>
<keyword evidence="7" id="KW-0791">Threonine biosynthesis</keyword>
<evidence type="ECO:0000313" key="15">
    <source>
        <dbReference type="EMBL" id="MBB5746759.1"/>
    </source>
</evidence>
<keyword evidence="8 12" id="KW-0663">Pyridoxal phosphate</keyword>
<dbReference type="Gene3D" id="3.90.1380.10">
    <property type="entry name" value="Threonine synthase, N-terminal domain"/>
    <property type="match status" value="1"/>
</dbReference>
<dbReference type="EC" id="4.2.3.1" evidence="4 11"/>
<dbReference type="InterPro" id="IPR037158">
    <property type="entry name" value="Thr_synth_N_sf"/>
</dbReference>
<feature type="modified residue" description="N6-(pyridoxal phosphate)lysine" evidence="12">
    <location>
        <position position="113"/>
    </location>
</feature>
<accession>A0A7W9FGS5</accession>
<evidence type="ECO:0000256" key="4">
    <source>
        <dbReference type="ARBA" id="ARBA00013028"/>
    </source>
</evidence>
<dbReference type="InterPro" id="IPR001926">
    <property type="entry name" value="TrpB-like_PALP"/>
</dbReference>
<comment type="pathway">
    <text evidence="2">Amino-acid biosynthesis; L-threonine biosynthesis; L-threonine from L-aspartate: step 5/5.</text>
</comment>
<dbReference type="Proteomes" id="UP000545037">
    <property type="component" value="Unassembled WGS sequence"/>
</dbReference>
<feature type="domain" description="Tryptophan synthase beta chain-like PALP" evidence="13">
    <location>
        <begin position="90"/>
        <end position="410"/>
    </location>
</feature>
<dbReference type="Pfam" id="PF00291">
    <property type="entry name" value="PALP"/>
    <property type="match status" value="1"/>
</dbReference>